<dbReference type="InterPro" id="IPR005225">
    <property type="entry name" value="Small_GTP-bd"/>
</dbReference>
<evidence type="ECO:0000313" key="10">
    <source>
        <dbReference type="Proteomes" id="UP000011083"/>
    </source>
</evidence>
<dbReference type="Proteomes" id="UP000011083">
    <property type="component" value="Unassembled WGS sequence"/>
</dbReference>
<dbReference type="InterPro" id="IPR025662">
    <property type="entry name" value="Sigma_54_int_dom_ATP-bd_1"/>
</dbReference>
<dbReference type="InterPro" id="IPR002110">
    <property type="entry name" value="Ankyrin_rpt"/>
</dbReference>
<dbReference type="Gene3D" id="1.20.1280.50">
    <property type="match status" value="1"/>
</dbReference>
<dbReference type="SMART" id="SM00175">
    <property type="entry name" value="RAB"/>
    <property type="match status" value="1"/>
</dbReference>
<dbReference type="InterPro" id="IPR036770">
    <property type="entry name" value="Ankyrin_rpt-contain_sf"/>
</dbReference>
<keyword evidence="4" id="KW-0342">GTP-binding</keyword>
<evidence type="ECO:0000256" key="5">
    <source>
        <dbReference type="ARBA" id="ARBA00023288"/>
    </source>
</evidence>
<feature type="region of interest" description="Disordered" evidence="7">
    <location>
        <begin position="516"/>
        <end position="536"/>
    </location>
</feature>
<evidence type="ECO:0000256" key="6">
    <source>
        <dbReference type="PROSITE-ProRule" id="PRU00023"/>
    </source>
</evidence>
<evidence type="ECO:0000256" key="7">
    <source>
        <dbReference type="SAM" id="MobiDB-lite"/>
    </source>
</evidence>
<accession>L8GVE7</accession>
<keyword evidence="2" id="KW-0547">Nucleotide-binding</keyword>
<dbReference type="AlphaFoldDB" id="L8GVE7"/>
<keyword evidence="3" id="KW-0653">Protein transport</keyword>
<reference evidence="9 10" key="1">
    <citation type="journal article" date="2013" name="Genome Biol.">
        <title>Genome of Acanthamoeba castellanii highlights extensive lateral gene transfer and early evolution of tyrosine kinase signaling.</title>
        <authorList>
            <person name="Clarke M."/>
            <person name="Lohan A.J."/>
            <person name="Liu B."/>
            <person name="Lagkouvardos I."/>
            <person name="Roy S."/>
            <person name="Zafar N."/>
            <person name="Bertelli C."/>
            <person name="Schilde C."/>
            <person name="Kianianmomeni A."/>
            <person name="Burglin T.R."/>
            <person name="Frech C."/>
            <person name="Turcotte B."/>
            <person name="Kopec K.O."/>
            <person name="Synnott J.M."/>
            <person name="Choo C."/>
            <person name="Paponov I."/>
            <person name="Finkler A."/>
            <person name="Soon Heng Tan C."/>
            <person name="Hutchins A.P."/>
            <person name="Weinmeier T."/>
            <person name="Rattei T."/>
            <person name="Chu J.S."/>
            <person name="Gimenez G."/>
            <person name="Irimia M."/>
            <person name="Rigden D.J."/>
            <person name="Fitzpatrick D.A."/>
            <person name="Lorenzo-Morales J."/>
            <person name="Bateman A."/>
            <person name="Chiu C.H."/>
            <person name="Tang P."/>
            <person name="Hegemann P."/>
            <person name="Fromm H."/>
            <person name="Raoult D."/>
            <person name="Greub G."/>
            <person name="Miranda-Saavedra D."/>
            <person name="Chen N."/>
            <person name="Nash P."/>
            <person name="Ginger M.L."/>
            <person name="Horn M."/>
            <person name="Schaap P."/>
            <person name="Caler L."/>
            <person name="Loftus B."/>
        </authorList>
    </citation>
    <scope>NUCLEOTIDE SEQUENCE [LARGE SCALE GENOMIC DNA]</scope>
    <source>
        <strain evidence="9 10">Neff</strain>
    </source>
</reference>
<dbReference type="GO" id="GO:0005525">
    <property type="term" value="F:GTP binding"/>
    <property type="evidence" value="ECO:0007669"/>
    <property type="project" value="UniProtKB-KW"/>
</dbReference>
<dbReference type="PANTHER" id="PTHR47977">
    <property type="entry name" value="RAS-RELATED PROTEIN RAB"/>
    <property type="match status" value="1"/>
</dbReference>
<keyword evidence="1" id="KW-0813">Transport</keyword>
<dbReference type="InterPro" id="IPR050227">
    <property type="entry name" value="Rab"/>
</dbReference>
<dbReference type="InterPro" id="IPR027417">
    <property type="entry name" value="P-loop_NTPase"/>
</dbReference>
<dbReference type="PROSITE" id="PS50088">
    <property type="entry name" value="ANK_REPEAT"/>
    <property type="match status" value="1"/>
</dbReference>
<dbReference type="Pfam" id="PF13857">
    <property type="entry name" value="Ank_5"/>
    <property type="match status" value="1"/>
</dbReference>
<dbReference type="SMART" id="SM00248">
    <property type="entry name" value="ANK"/>
    <property type="match status" value="4"/>
</dbReference>
<name>L8GVE7_ACACF</name>
<evidence type="ECO:0000256" key="2">
    <source>
        <dbReference type="ARBA" id="ARBA00022741"/>
    </source>
</evidence>
<gene>
    <name evidence="9" type="ORF">ACA1_087450</name>
</gene>
<dbReference type="PRINTS" id="PR00449">
    <property type="entry name" value="RASTRNSFRMNG"/>
</dbReference>
<dbReference type="SMART" id="SM00174">
    <property type="entry name" value="RHO"/>
    <property type="match status" value="1"/>
</dbReference>
<dbReference type="SUPFAM" id="SSF81383">
    <property type="entry name" value="F-box domain"/>
    <property type="match status" value="1"/>
</dbReference>
<proteinExistence type="predicted"/>
<dbReference type="GeneID" id="14917269"/>
<dbReference type="InterPro" id="IPR001810">
    <property type="entry name" value="F-box_dom"/>
</dbReference>
<evidence type="ECO:0000256" key="1">
    <source>
        <dbReference type="ARBA" id="ARBA00022448"/>
    </source>
</evidence>
<dbReference type="SMART" id="SM00177">
    <property type="entry name" value="ARF"/>
    <property type="match status" value="1"/>
</dbReference>
<dbReference type="SMART" id="SM00176">
    <property type="entry name" value="RAN"/>
    <property type="match status" value="1"/>
</dbReference>
<dbReference type="OrthoDB" id="27590at2759"/>
<keyword evidence="5" id="KW-0449">Lipoprotein</keyword>
<evidence type="ECO:0000259" key="8">
    <source>
        <dbReference type="PROSITE" id="PS50181"/>
    </source>
</evidence>
<dbReference type="KEGG" id="acan:ACA1_087450"/>
<dbReference type="CDD" id="cd00154">
    <property type="entry name" value="Rab"/>
    <property type="match status" value="1"/>
</dbReference>
<dbReference type="PROSITE" id="PS50297">
    <property type="entry name" value="ANK_REP_REGION"/>
    <property type="match status" value="1"/>
</dbReference>
<evidence type="ECO:0000256" key="3">
    <source>
        <dbReference type="ARBA" id="ARBA00022927"/>
    </source>
</evidence>
<organism evidence="9 10">
    <name type="scientific">Acanthamoeba castellanii (strain ATCC 30010 / Neff)</name>
    <dbReference type="NCBI Taxonomy" id="1257118"/>
    <lineage>
        <taxon>Eukaryota</taxon>
        <taxon>Amoebozoa</taxon>
        <taxon>Discosea</taxon>
        <taxon>Longamoebia</taxon>
        <taxon>Centramoebida</taxon>
        <taxon>Acanthamoebidae</taxon>
        <taxon>Acanthamoeba</taxon>
    </lineage>
</organism>
<feature type="domain" description="F-box" evidence="8">
    <location>
        <begin position="238"/>
        <end position="285"/>
    </location>
</feature>
<keyword evidence="10" id="KW-1185">Reference proteome</keyword>
<dbReference type="PROSITE" id="PS00675">
    <property type="entry name" value="SIGMA54_INTERACT_1"/>
    <property type="match status" value="1"/>
</dbReference>
<dbReference type="PROSITE" id="PS51419">
    <property type="entry name" value="RAB"/>
    <property type="match status" value="1"/>
</dbReference>
<dbReference type="PROSITE" id="PS51421">
    <property type="entry name" value="RAS"/>
    <property type="match status" value="1"/>
</dbReference>
<feature type="repeat" description="ANK" evidence="6">
    <location>
        <begin position="52"/>
        <end position="84"/>
    </location>
</feature>
<dbReference type="GO" id="GO:0015031">
    <property type="term" value="P:protein transport"/>
    <property type="evidence" value="ECO:0007669"/>
    <property type="project" value="UniProtKB-KW"/>
</dbReference>
<dbReference type="Gene3D" id="3.40.50.300">
    <property type="entry name" value="P-loop containing nucleotide triphosphate hydrolases"/>
    <property type="match status" value="1"/>
</dbReference>
<keyword evidence="6" id="KW-0040">ANK repeat</keyword>
<evidence type="ECO:0000313" key="9">
    <source>
        <dbReference type="EMBL" id="ELR16563.1"/>
    </source>
</evidence>
<dbReference type="PROSITE" id="PS50181">
    <property type="entry name" value="FBOX"/>
    <property type="match status" value="1"/>
</dbReference>
<dbReference type="PROSITE" id="PS51420">
    <property type="entry name" value="RHO"/>
    <property type="match status" value="1"/>
</dbReference>
<dbReference type="GO" id="GO:0003924">
    <property type="term" value="F:GTPase activity"/>
    <property type="evidence" value="ECO:0007669"/>
    <property type="project" value="InterPro"/>
</dbReference>
<dbReference type="FunFam" id="3.40.50.300:FF:000808">
    <property type="entry name" value="Small GTP-binding protein, putative"/>
    <property type="match status" value="1"/>
</dbReference>
<dbReference type="InterPro" id="IPR001806">
    <property type="entry name" value="Small_GTPase"/>
</dbReference>
<dbReference type="SMART" id="SM00173">
    <property type="entry name" value="RAS"/>
    <property type="match status" value="1"/>
</dbReference>
<dbReference type="Gene3D" id="1.25.40.20">
    <property type="entry name" value="Ankyrin repeat-containing domain"/>
    <property type="match status" value="2"/>
</dbReference>
<dbReference type="InterPro" id="IPR036047">
    <property type="entry name" value="F-box-like_dom_sf"/>
</dbReference>
<evidence type="ECO:0000256" key="4">
    <source>
        <dbReference type="ARBA" id="ARBA00023134"/>
    </source>
</evidence>
<protein>
    <submittedName>
        <fullName evidence="9">Ras subfamily protein</fullName>
    </submittedName>
</protein>
<dbReference type="RefSeq" id="XP_004338576.1">
    <property type="nucleotide sequence ID" value="XM_004338528.1"/>
</dbReference>
<dbReference type="VEuPathDB" id="AmoebaDB:ACA1_087450"/>
<dbReference type="Pfam" id="PF12796">
    <property type="entry name" value="Ank_2"/>
    <property type="match status" value="1"/>
</dbReference>
<feature type="compositionally biased region" description="Polar residues" evidence="7">
    <location>
        <begin position="516"/>
        <end position="530"/>
    </location>
</feature>
<dbReference type="EMBL" id="KB007985">
    <property type="protein sequence ID" value="ELR16563.1"/>
    <property type="molecule type" value="Genomic_DNA"/>
</dbReference>
<dbReference type="NCBIfam" id="TIGR00231">
    <property type="entry name" value="small_GTP"/>
    <property type="match status" value="1"/>
</dbReference>
<dbReference type="Pfam" id="PF00071">
    <property type="entry name" value="Ras"/>
    <property type="match status" value="1"/>
</dbReference>
<sequence>MEEECTTTAEAAVAGEAFLEAVAAGDVLRVRQLLHENPPHHHHHTINAVDHLGWTGLMMAVEARHVEMVELLLASGADPHHRSSVDGMHALHVLAEQRPHIHNSTPQEQEKPAGILLLQAGVDPNVPTSSSGETVLHLMCLRGNIEGVRELLARRLVVDIDARNAHGDTALHYVILMFSAAARKGHDEMVRLLVAHGASPAAEGRFGTPAQAAIEFGQHHTAELLRSLAHPTEDGTHRLGLHSLPPEVVVYMLSFVANARDLCSLSMASRALAAVSRDDVLWKPLGHPSWADHHILRLTNGHRKRDTHTLPLKPSTPGDYLAKVVMQGDSGTGKSAILRRYVHDEFEVRHSPTIGAAFERRCVEWHANRIQLQLWDTSGPERFRSISPMYFRGAHGAVVVYDIANRSTFDNVGRWLEEIDQYGLEGLVVVVAGNKTDLASSTRRAVTELEGRRKAEELGALFCECSAKTGEGVADVFDLLVDRLMGGWQRVAHMATPAHVPSEALLAQLFPHVTTANNSSAGDSTQQQQPPRCALQ</sequence>
<dbReference type="Pfam" id="PF12937">
    <property type="entry name" value="F-box-like"/>
    <property type="match status" value="1"/>
</dbReference>
<dbReference type="SUPFAM" id="SSF52540">
    <property type="entry name" value="P-loop containing nucleoside triphosphate hydrolases"/>
    <property type="match status" value="1"/>
</dbReference>
<dbReference type="STRING" id="1257118.L8GVE7"/>
<dbReference type="SUPFAM" id="SSF48403">
    <property type="entry name" value="Ankyrin repeat"/>
    <property type="match status" value="1"/>
</dbReference>